<dbReference type="VEuPathDB" id="CryptoDB:Vbra_20306"/>
<keyword evidence="10" id="KW-1185">Reference proteome</keyword>
<dbReference type="PIRSF" id="PIRSF010045">
    <property type="entry name" value="DUF850_TM_euk"/>
    <property type="match status" value="1"/>
</dbReference>
<evidence type="ECO:0000256" key="4">
    <source>
        <dbReference type="ARBA" id="ARBA00022692"/>
    </source>
</evidence>
<dbReference type="InterPro" id="IPR002809">
    <property type="entry name" value="EMC3/TMCO1"/>
</dbReference>
<dbReference type="GO" id="GO:0072546">
    <property type="term" value="C:EMC complex"/>
    <property type="evidence" value="ECO:0007669"/>
    <property type="project" value="TreeGrafter"/>
</dbReference>
<evidence type="ECO:0000313" key="9">
    <source>
        <dbReference type="EMBL" id="CEL93961.1"/>
    </source>
</evidence>
<dbReference type="GO" id="GO:0034975">
    <property type="term" value="P:protein folding in endoplasmic reticulum"/>
    <property type="evidence" value="ECO:0007669"/>
    <property type="project" value="TreeGrafter"/>
</dbReference>
<gene>
    <name evidence="9" type="ORF">Vbra_20306</name>
</gene>
<dbReference type="EMBL" id="CDMY01000200">
    <property type="protein sequence ID" value="CEL93961.1"/>
    <property type="molecule type" value="Genomic_DNA"/>
</dbReference>
<evidence type="ECO:0000256" key="6">
    <source>
        <dbReference type="ARBA" id="ARBA00023136"/>
    </source>
</evidence>
<evidence type="ECO:0000313" key="10">
    <source>
        <dbReference type="Proteomes" id="UP000041254"/>
    </source>
</evidence>
<keyword evidence="4 8" id="KW-0812">Transmembrane</keyword>
<dbReference type="InterPro" id="IPR008568">
    <property type="entry name" value="EMC3"/>
</dbReference>
<dbReference type="InParanoid" id="A0A0G4EEZ5"/>
<evidence type="ECO:0000256" key="3">
    <source>
        <dbReference type="ARBA" id="ARBA00020822"/>
    </source>
</evidence>
<accession>A0A0G4EEZ5</accession>
<dbReference type="SMART" id="SM01415">
    <property type="entry name" value="DUF106"/>
    <property type="match status" value="1"/>
</dbReference>
<keyword evidence="5 8" id="KW-1133">Transmembrane helix</keyword>
<name>A0A0G4EEZ5_VITBC</name>
<evidence type="ECO:0000256" key="5">
    <source>
        <dbReference type="ARBA" id="ARBA00022989"/>
    </source>
</evidence>
<protein>
    <recommendedName>
        <fullName evidence="3 7">ER membrane protein complex subunit 3</fullName>
    </recommendedName>
</protein>
<dbReference type="PANTHER" id="PTHR13116:SF5">
    <property type="entry name" value="ER MEMBRANE PROTEIN COMPLEX SUBUNIT 3"/>
    <property type="match status" value="1"/>
</dbReference>
<feature type="transmembrane region" description="Helical" evidence="8">
    <location>
        <begin position="169"/>
        <end position="189"/>
    </location>
</feature>
<dbReference type="Pfam" id="PF01956">
    <property type="entry name" value="EMC3_TMCO1"/>
    <property type="match status" value="1"/>
</dbReference>
<reference evidence="9 10" key="1">
    <citation type="submission" date="2014-11" db="EMBL/GenBank/DDBJ databases">
        <authorList>
            <person name="Zhu J."/>
            <person name="Qi W."/>
            <person name="Song R."/>
        </authorList>
    </citation>
    <scope>NUCLEOTIDE SEQUENCE [LARGE SCALE GENOMIC DNA]</scope>
</reference>
<dbReference type="Proteomes" id="UP000041254">
    <property type="component" value="Unassembled WGS sequence"/>
</dbReference>
<sequence>MEPITLDENICYYVLIPIFIVCIMVSFLRQKILVVLKSDTKVDLKEVKNSQLLTRAKVLRVNADFLPEKAFRSRKAFFNKKDTGAFWNPPDTPNPLQAMATQDPTQVMGMLKSQMAFVILNGGLAYWVHFLFSGFLVAKAPFPLTYKFKFMLQRGVDLSSLDVTYVSSLSWYFFILFASGGIVSLLLNLRGAPQHEQEAQDIQAMDMINPMMGGMAGPTAMPGMPGSQPDLKKVYQQERDNLDIVSHDFALATVEQRLVQKWTKQKQH</sequence>
<dbReference type="PANTHER" id="PTHR13116">
    <property type="entry name" value="ER MEMBRANE PROTEIN COMPLEX SUBUNIT 3"/>
    <property type="match status" value="1"/>
</dbReference>
<dbReference type="OMA" id="KDMDPRW"/>
<dbReference type="AlphaFoldDB" id="A0A0G4EEZ5"/>
<evidence type="ECO:0000256" key="8">
    <source>
        <dbReference type="SAM" id="Phobius"/>
    </source>
</evidence>
<dbReference type="FunCoup" id="A0A0G4EEZ5">
    <property type="interactions" value="267"/>
</dbReference>
<dbReference type="STRING" id="1169540.A0A0G4EEZ5"/>
<feature type="transmembrane region" description="Helical" evidence="8">
    <location>
        <begin position="116"/>
        <end position="138"/>
    </location>
</feature>
<organism evidence="9 10">
    <name type="scientific">Vitrella brassicaformis (strain CCMP3155)</name>
    <dbReference type="NCBI Taxonomy" id="1169540"/>
    <lineage>
        <taxon>Eukaryota</taxon>
        <taxon>Sar</taxon>
        <taxon>Alveolata</taxon>
        <taxon>Colpodellida</taxon>
        <taxon>Vitrellaceae</taxon>
        <taxon>Vitrella</taxon>
    </lineage>
</organism>
<comment type="similarity">
    <text evidence="2 7">Belongs to the EMC3 family.</text>
</comment>
<dbReference type="PhylomeDB" id="A0A0G4EEZ5"/>
<comment type="subcellular location">
    <subcellularLocation>
        <location evidence="1">Membrane</location>
        <topology evidence="1">Multi-pass membrane protein</topology>
    </subcellularLocation>
</comment>
<keyword evidence="6 8" id="KW-0472">Membrane</keyword>
<dbReference type="OrthoDB" id="6745403at2759"/>
<proteinExistence type="inferred from homology"/>
<evidence type="ECO:0000256" key="1">
    <source>
        <dbReference type="ARBA" id="ARBA00004141"/>
    </source>
</evidence>
<evidence type="ECO:0000256" key="2">
    <source>
        <dbReference type="ARBA" id="ARBA00005376"/>
    </source>
</evidence>
<feature type="transmembrane region" description="Helical" evidence="8">
    <location>
        <begin position="12"/>
        <end position="28"/>
    </location>
</feature>
<evidence type="ECO:0000256" key="7">
    <source>
        <dbReference type="PIRNR" id="PIRNR010045"/>
    </source>
</evidence>